<dbReference type="InterPro" id="IPR058627">
    <property type="entry name" value="MdtA-like_C"/>
</dbReference>
<dbReference type="PANTHER" id="PTHR30158:SF23">
    <property type="entry name" value="MULTIDRUG RESISTANCE PROTEIN MEXA"/>
    <property type="match status" value="1"/>
</dbReference>
<evidence type="ECO:0000256" key="2">
    <source>
        <dbReference type="ARBA" id="ARBA00009477"/>
    </source>
</evidence>
<organism evidence="8 9">
    <name type="scientific">Niabella soli DSM 19437</name>
    <dbReference type="NCBI Taxonomy" id="929713"/>
    <lineage>
        <taxon>Bacteria</taxon>
        <taxon>Pseudomonadati</taxon>
        <taxon>Bacteroidota</taxon>
        <taxon>Chitinophagia</taxon>
        <taxon>Chitinophagales</taxon>
        <taxon>Chitinophagaceae</taxon>
        <taxon>Niabella</taxon>
    </lineage>
</organism>
<comment type="subcellular location">
    <subcellularLocation>
        <location evidence="1">Cell envelope</location>
    </subcellularLocation>
</comment>
<feature type="domain" description="Multidrug resistance protein MdtA-like barrel-sandwich hybrid" evidence="5">
    <location>
        <begin position="75"/>
        <end position="215"/>
    </location>
</feature>
<dbReference type="HOGENOM" id="CLU_018816_2_1_10"/>
<feature type="domain" description="Multidrug resistance protein MdtA-like C-terminal permuted SH3" evidence="7">
    <location>
        <begin position="315"/>
        <end position="373"/>
    </location>
</feature>
<dbReference type="NCBIfam" id="TIGR01730">
    <property type="entry name" value="RND_mfp"/>
    <property type="match status" value="1"/>
</dbReference>
<dbReference type="AlphaFoldDB" id="W0F200"/>
<evidence type="ECO:0000259" key="4">
    <source>
        <dbReference type="Pfam" id="PF25876"/>
    </source>
</evidence>
<feature type="domain" description="Multidrug resistance protein MdtA-like alpha-helical hairpin" evidence="4">
    <location>
        <begin position="117"/>
        <end position="184"/>
    </location>
</feature>
<dbReference type="eggNOG" id="COG0845">
    <property type="taxonomic scope" value="Bacteria"/>
</dbReference>
<dbReference type="InterPro" id="IPR058626">
    <property type="entry name" value="MdtA-like_b-barrel"/>
</dbReference>
<dbReference type="InterPro" id="IPR006143">
    <property type="entry name" value="RND_pump_MFP"/>
</dbReference>
<dbReference type="STRING" id="929713.NIASO_10780"/>
<dbReference type="GO" id="GO:0005886">
    <property type="term" value="C:plasma membrane"/>
    <property type="evidence" value="ECO:0007669"/>
    <property type="project" value="TreeGrafter"/>
</dbReference>
<sequence length="403" mass="43631">MSKFTLLQKLNYLLNSMKGIRIVIFASALFASCTSGKNKDNKKDDAPKPYQVLTLAPRPATTYHDYPATIQGQQVVEIRPMVDGYLEKIYVPEGAAVKKGQLLFQISNPQYEQQVITAKAAIKSAEADVSAAQMNVEKTKPLVQQDIISKYELESAQYTLKAKEAALAQAKATLANALTNIGYTTIRSPQSGIIGLIPYKIGALVSSTTSNPLTTLSNNSNIYAYFSLNEKQLLGFTSRHAGNTMQEKLMSLPPVNLVLADGTLYSETGKIETASGSITTATGTITFKGTFPNPGGVIQNGASATVRIPRSETAALLIPQSATFELQDKRLVYRLTSDNKVISTAITSTATPDGRFLIIQNGLNKGDRIVLNGFNLKDGTVVIPRPVNTDSLYNLKDTLQNNL</sequence>
<dbReference type="Pfam" id="PF25917">
    <property type="entry name" value="BSH_RND"/>
    <property type="match status" value="1"/>
</dbReference>
<evidence type="ECO:0000313" key="9">
    <source>
        <dbReference type="Proteomes" id="UP000003586"/>
    </source>
</evidence>
<proteinExistence type="inferred from homology"/>
<name>W0F200_9BACT</name>
<comment type="similarity">
    <text evidence="2">Belongs to the membrane fusion protein (MFP) (TC 8.A.1) family.</text>
</comment>
<protein>
    <submittedName>
        <fullName evidence="8">Hemolysin D</fullName>
    </submittedName>
</protein>
<dbReference type="PROSITE" id="PS51257">
    <property type="entry name" value="PROKAR_LIPOPROTEIN"/>
    <property type="match status" value="1"/>
</dbReference>
<dbReference type="GO" id="GO:0022857">
    <property type="term" value="F:transmembrane transporter activity"/>
    <property type="evidence" value="ECO:0007669"/>
    <property type="project" value="InterPro"/>
</dbReference>
<dbReference type="InterPro" id="IPR058625">
    <property type="entry name" value="MdtA-like_BSH"/>
</dbReference>
<evidence type="ECO:0000259" key="6">
    <source>
        <dbReference type="Pfam" id="PF25944"/>
    </source>
</evidence>
<evidence type="ECO:0000313" key="8">
    <source>
        <dbReference type="EMBL" id="AHF15509.1"/>
    </source>
</evidence>
<dbReference type="GO" id="GO:0046677">
    <property type="term" value="P:response to antibiotic"/>
    <property type="evidence" value="ECO:0007669"/>
    <property type="project" value="TreeGrafter"/>
</dbReference>
<keyword evidence="9" id="KW-1185">Reference proteome</keyword>
<dbReference type="Gene3D" id="1.10.287.470">
    <property type="entry name" value="Helix hairpin bin"/>
    <property type="match status" value="1"/>
</dbReference>
<dbReference type="Pfam" id="PF25876">
    <property type="entry name" value="HH_MFP_RND"/>
    <property type="match status" value="1"/>
</dbReference>
<evidence type="ECO:0000256" key="1">
    <source>
        <dbReference type="ARBA" id="ARBA00004196"/>
    </source>
</evidence>
<dbReference type="Gene3D" id="2.40.50.100">
    <property type="match status" value="1"/>
</dbReference>
<evidence type="ECO:0000259" key="5">
    <source>
        <dbReference type="Pfam" id="PF25917"/>
    </source>
</evidence>
<dbReference type="OrthoDB" id="9801814at2"/>
<reference evidence="8 9" key="1">
    <citation type="submission" date="2013-12" db="EMBL/GenBank/DDBJ databases">
        <authorList>
            <consortium name="DOE Joint Genome Institute"/>
            <person name="Eisen J."/>
            <person name="Huntemann M."/>
            <person name="Han J."/>
            <person name="Chen A."/>
            <person name="Kyrpides N."/>
            <person name="Mavromatis K."/>
            <person name="Markowitz V."/>
            <person name="Palaniappan K."/>
            <person name="Ivanova N."/>
            <person name="Schaumberg A."/>
            <person name="Pati A."/>
            <person name="Liolios K."/>
            <person name="Nordberg H.P."/>
            <person name="Cantor M.N."/>
            <person name="Hua S.X."/>
            <person name="Woyke T."/>
        </authorList>
    </citation>
    <scope>NUCLEOTIDE SEQUENCE [LARGE SCALE GENOMIC DNA]</scope>
    <source>
        <strain evidence="9">DSM 19437</strain>
    </source>
</reference>
<dbReference type="KEGG" id="nso:NIASO_10780"/>
<feature type="domain" description="Multidrug resistance protein MdtA-like beta-barrel" evidence="6">
    <location>
        <begin position="252"/>
        <end position="308"/>
    </location>
</feature>
<evidence type="ECO:0000259" key="7">
    <source>
        <dbReference type="Pfam" id="PF25967"/>
    </source>
</evidence>
<dbReference type="PANTHER" id="PTHR30158">
    <property type="entry name" value="ACRA/E-RELATED COMPONENT OF DRUG EFFLUX TRANSPORTER"/>
    <property type="match status" value="1"/>
</dbReference>
<dbReference type="Pfam" id="PF25967">
    <property type="entry name" value="RND-MFP_C"/>
    <property type="match status" value="1"/>
</dbReference>
<keyword evidence="3" id="KW-0175">Coiled coil</keyword>
<dbReference type="Gene3D" id="2.40.30.170">
    <property type="match status" value="1"/>
</dbReference>
<accession>W0F200</accession>
<dbReference type="Proteomes" id="UP000003586">
    <property type="component" value="Chromosome"/>
</dbReference>
<evidence type="ECO:0000256" key="3">
    <source>
        <dbReference type="SAM" id="Coils"/>
    </source>
</evidence>
<feature type="coiled-coil region" evidence="3">
    <location>
        <begin position="153"/>
        <end position="180"/>
    </location>
</feature>
<dbReference type="PRINTS" id="PR01490">
    <property type="entry name" value="RTXTOXIND"/>
</dbReference>
<dbReference type="Gene3D" id="2.40.420.20">
    <property type="match status" value="1"/>
</dbReference>
<dbReference type="InterPro" id="IPR058624">
    <property type="entry name" value="MdtA-like_HH"/>
</dbReference>
<dbReference type="GO" id="GO:0030313">
    <property type="term" value="C:cell envelope"/>
    <property type="evidence" value="ECO:0007669"/>
    <property type="project" value="UniProtKB-SubCell"/>
</dbReference>
<gene>
    <name evidence="8" type="ORF">NIASO_10780</name>
</gene>
<dbReference type="Pfam" id="PF25944">
    <property type="entry name" value="Beta-barrel_RND"/>
    <property type="match status" value="1"/>
</dbReference>
<dbReference type="EMBL" id="CP007035">
    <property type="protein sequence ID" value="AHF15509.1"/>
    <property type="molecule type" value="Genomic_DNA"/>
</dbReference>
<dbReference type="SUPFAM" id="SSF111369">
    <property type="entry name" value="HlyD-like secretion proteins"/>
    <property type="match status" value="1"/>
</dbReference>